<protein>
    <recommendedName>
        <fullName evidence="3">YD repeat-containing protein</fullName>
    </recommendedName>
</protein>
<organism evidence="1 2">
    <name type="scientific">Flavobacterium fluviale</name>
    <dbReference type="NCBI Taxonomy" id="2249356"/>
    <lineage>
        <taxon>Bacteria</taxon>
        <taxon>Pseudomonadati</taxon>
        <taxon>Bacteroidota</taxon>
        <taxon>Flavobacteriia</taxon>
        <taxon>Flavobacteriales</taxon>
        <taxon>Flavobacteriaceae</taxon>
        <taxon>Flavobacterium</taxon>
    </lineage>
</organism>
<accession>A0A344LS40</accession>
<sequence length="297" mass="34820">MREKLYCFFASFLSLLILSCSDDNLRTHNFPNQPNDERSILPQNITYKMLKDDYDDYGYRTGNSYHYQVNTFTYRGNKIETITCNYLIDGTNKNYRIKVIFSYDGNLITKAESYLSDRLLGTTFYSYENNRLKQQILVLSKNNTELNTKIIYSYHEDGIVAYDKFWFDGEKALTEKALLTIVNGNIIKKVLTRDTGSKIIYDYKYDNEDNPFKNVLGLNLIAFGDLSIGVDPDMLHEDFGISEFGTNNIIEKKTTVKYEDQIISINREIFDLEYYNHGFPKKKYINNVELDELLFVY</sequence>
<keyword evidence="2" id="KW-1185">Reference proteome</keyword>
<dbReference type="RefSeq" id="WP_113677730.1">
    <property type="nucleotide sequence ID" value="NZ_CP030261.1"/>
</dbReference>
<dbReference type="EMBL" id="CP030261">
    <property type="protein sequence ID" value="AXB56732.1"/>
    <property type="molecule type" value="Genomic_DNA"/>
</dbReference>
<proteinExistence type="predicted"/>
<name>A0A344LS40_9FLAO</name>
<reference evidence="1 2" key="1">
    <citation type="submission" date="2018-06" db="EMBL/GenBank/DDBJ databases">
        <title>Genome sequencing of Flavobacterium.</title>
        <authorList>
            <person name="Baek M.-G."/>
            <person name="Yi H."/>
        </authorList>
    </citation>
    <scope>NUCLEOTIDE SEQUENCE [LARGE SCALE GENOMIC DNA]</scope>
    <source>
        <strain evidence="1 2">HYN0086</strain>
    </source>
</reference>
<dbReference type="PROSITE" id="PS51257">
    <property type="entry name" value="PROKAR_LIPOPROTEIN"/>
    <property type="match status" value="1"/>
</dbReference>
<evidence type="ECO:0000313" key="2">
    <source>
        <dbReference type="Proteomes" id="UP000251561"/>
    </source>
</evidence>
<dbReference type="Proteomes" id="UP000251561">
    <property type="component" value="Chromosome"/>
</dbReference>
<dbReference type="OrthoDB" id="1376969at2"/>
<dbReference type="KEGG" id="ffl:HYN86_09025"/>
<evidence type="ECO:0008006" key="3">
    <source>
        <dbReference type="Google" id="ProtNLM"/>
    </source>
</evidence>
<gene>
    <name evidence="1" type="ORF">HYN86_09025</name>
</gene>
<evidence type="ECO:0000313" key="1">
    <source>
        <dbReference type="EMBL" id="AXB56732.1"/>
    </source>
</evidence>
<dbReference type="AlphaFoldDB" id="A0A344LS40"/>